<dbReference type="SUPFAM" id="SSF56300">
    <property type="entry name" value="Metallo-dependent phosphatases"/>
    <property type="match status" value="1"/>
</dbReference>
<evidence type="ECO:0000313" key="3">
    <source>
        <dbReference type="Proteomes" id="UP000835052"/>
    </source>
</evidence>
<dbReference type="CDD" id="cd00838">
    <property type="entry name" value="MPP_superfamily"/>
    <property type="match status" value="1"/>
</dbReference>
<evidence type="ECO:0000256" key="1">
    <source>
        <dbReference type="SAM" id="MobiDB-lite"/>
    </source>
</evidence>
<organism evidence="2 3">
    <name type="scientific">Caenorhabditis auriculariae</name>
    <dbReference type="NCBI Taxonomy" id="2777116"/>
    <lineage>
        <taxon>Eukaryota</taxon>
        <taxon>Metazoa</taxon>
        <taxon>Ecdysozoa</taxon>
        <taxon>Nematoda</taxon>
        <taxon>Chromadorea</taxon>
        <taxon>Rhabditida</taxon>
        <taxon>Rhabditina</taxon>
        <taxon>Rhabditomorpha</taxon>
        <taxon>Rhabditoidea</taxon>
        <taxon>Rhabditidae</taxon>
        <taxon>Peloderinae</taxon>
        <taxon>Caenorhabditis</taxon>
    </lineage>
</organism>
<reference evidence="2" key="1">
    <citation type="submission" date="2020-10" db="EMBL/GenBank/DDBJ databases">
        <authorList>
            <person name="Kikuchi T."/>
        </authorList>
    </citation>
    <scope>NUCLEOTIDE SEQUENCE</scope>
    <source>
        <strain evidence="2">NKZ352</strain>
    </source>
</reference>
<keyword evidence="3" id="KW-1185">Reference proteome</keyword>
<dbReference type="OrthoDB" id="412308at2759"/>
<protein>
    <recommendedName>
        <fullName evidence="4">Calcineurin-like phosphoesterase domain-containing protein</fullName>
    </recommendedName>
</protein>
<accession>A0A8S1GSH2</accession>
<dbReference type="AlphaFoldDB" id="A0A8S1GSH2"/>
<sequence length="594" mass="66941">MSNKPTALVINGDLTNFGHSHQLDEFKKGWLSEFPVHVLLGLGNHDIQNNINDCALNFCAHSMIAWFLDHLDNQFIKADVSRNSSGLFVRYTGTLAYSVELCQQKDLCAHLIQLNNALDYGVKFSALFVEWDLHSPLFYLKMKLKEAETDNNPVLINLHQCQWIDEEVMLEVIGNWIYQNKLMNRTKHVIVLRAHVHSYHKVDFFCLHNIEVPFVYIGSVPNNRFSMLRISGTPGFKSYLMGFKATDRVMHKGHVVEFLDGLPIWDSCNVKNPSYSFEFTDVATLQRHLSRRSWHSDKIAMKSETQADTSQVVFTEGCFQDQQRHVSLDNSFFFRPDTTTGAKEPNILLKLPGCDYVQASQAPPNTSARQKNRLKCSAMVLKKQSGEHQLPVQPQHRFFIYPIAAGPACWSGTRSAYLTERTAEKGSMNANLGGRQKATVLTLRNFKQTSISVFRLRKFKISLPLALRAFNVTNNPTIRAQKFKPALELGGENRQLPQVVLRTAIDKSGLSFFAVLALCGRGNVDKQASKPGGKRPNTSGAVKTGTVVTVGSGNSIEEKNAKYRRVRANVSEDKTLLDAIADQQSLICWHLQHS</sequence>
<dbReference type="Gene3D" id="3.60.21.40">
    <property type="entry name" value="GpdQ, catalytic alpha/beta sandwich domain"/>
    <property type="match status" value="1"/>
</dbReference>
<dbReference type="InterPro" id="IPR042283">
    <property type="entry name" value="GpdQ_catalytic"/>
</dbReference>
<proteinExistence type="predicted"/>
<gene>
    <name evidence="2" type="ORF">CAUJ_LOCUS1522</name>
</gene>
<feature type="region of interest" description="Disordered" evidence="1">
    <location>
        <begin position="525"/>
        <end position="544"/>
    </location>
</feature>
<dbReference type="EMBL" id="CAJGYM010000002">
    <property type="protein sequence ID" value="CAD6185603.1"/>
    <property type="molecule type" value="Genomic_DNA"/>
</dbReference>
<name>A0A8S1GSH2_9PELO</name>
<comment type="caution">
    <text evidence="2">The sequence shown here is derived from an EMBL/GenBank/DDBJ whole genome shotgun (WGS) entry which is preliminary data.</text>
</comment>
<dbReference type="InterPro" id="IPR029052">
    <property type="entry name" value="Metallo-depent_PP-like"/>
</dbReference>
<evidence type="ECO:0000313" key="2">
    <source>
        <dbReference type="EMBL" id="CAD6185603.1"/>
    </source>
</evidence>
<evidence type="ECO:0008006" key="4">
    <source>
        <dbReference type="Google" id="ProtNLM"/>
    </source>
</evidence>
<dbReference type="Proteomes" id="UP000835052">
    <property type="component" value="Unassembled WGS sequence"/>
</dbReference>